<feature type="chain" id="PRO_5044266285" evidence="2">
    <location>
        <begin position="30"/>
        <end position="123"/>
    </location>
</feature>
<organism evidence="3 4">
    <name type="scientific">Eschrichtius robustus</name>
    <name type="common">California gray whale</name>
    <name type="synonym">Eschrichtius gibbosus</name>
    <dbReference type="NCBI Taxonomy" id="9764"/>
    <lineage>
        <taxon>Eukaryota</taxon>
        <taxon>Metazoa</taxon>
        <taxon>Chordata</taxon>
        <taxon>Craniata</taxon>
        <taxon>Vertebrata</taxon>
        <taxon>Euteleostomi</taxon>
        <taxon>Mammalia</taxon>
        <taxon>Eutheria</taxon>
        <taxon>Laurasiatheria</taxon>
        <taxon>Artiodactyla</taxon>
        <taxon>Whippomorpha</taxon>
        <taxon>Cetacea</taxon>
        <taxon>Mysticeti</taxon>
        <taxon>Eschrichtiidae</taxon>
        <taxon>Eschrichtius</taxon>
    </lineage>
</organism>
<evidence type="ECO:0000256" key="1">
    <source>
        <dbReference type="SAM" id="MobiDB-lite"/>
    </source>
</evidence>
<accession>A0AB34HGI3</accession>
<evidence type="ECO:0000313" key="4">
    <source>
        <dbReference type="Proteomes" id="UP001159641"/>
    </source>
</evidence>
<feature type="region of interest" description="Disordered" evidence="1">
    <location>
        <begin position="60"/>
        <end position="79"/>
    </location>
</feature>
<sequence length="123" mass="13111">MSGFSPPGRLASQLCSRVLLPLGLLLSLAASLLEPSRQPCRSPDSQGFLIPVTSACHPLHGSASHSLSSVPRGHCRPSHDKEAHSAGLSRWVLAGEVLHVISACTEMLKRWGQKGRLLLKGCD</sequence>
<dbReference type="Proteomes" id="UP001159641">
    <property type="component" value="Unassembled WGS sequence"/>
</dbReference>
<dbReference type="AlphaFoldDB" id="A0AB34HGI3"/>
<dbReference type="EMBL" id="JAIQCJ010001405">
    <property type="protein sequence ID" value="KAJ8789694.1"/>
    <property type="molecule type" value="Genomic_DNA"/>
</dbReference>
<keyword evidence="4" id="KW-1185">Reference proteome</keyword>
<gene>
    <name evidence="3" type="ORF">J1605_004828</name>
</gene>
<feature type="signal peptide" evidence="2">
    <location>
        <begin position="1"/>
        <end position="29"/>
    </location>
</feature>
<evidence type="ECO:0000256" key="2">
    <source>
        <dbReference type="SAM" id="SignalP"/>
    </source>
</evidence>
<keyword evidence="2" id="KW-0732">Signal</keyword>
<protein>
    <submittedName>
        <fullName evidence="3">Uncharacterized protein</fullName>
    </submittedName>
</protein>
<reference evidence="3 4" key="1">
    <citation type="submission" date="2022-11" db="EMBL/GenBank/DDBJ databases">
        <title>Whole genome sequence of Eschrichtius robustus ER-17-0199.</title>
        <authorList>
            <person name="Bruniche-Olsen A."/>
            <person name="Black A.N."/>
            <person name="Fields C.J."/>
            <person name="Walden K."/>
            <person name="Dewoody J.A."/>
        </authorList>
    </citation>
    <scope>NUCLEOTIDE SEQUENCE [LARGE SCALE GENOMIC DNA]</scope>
    <source>
        <strain evidence="3">ER-17-0199</strain>
        <tissue evidence="3">Blubber</tissue>
    </source>
</reference>
<comment type="caution">
    <text evidence="3">The sequence shown here is derived from an EMBL/GenBank/DDBJ whole genome shotgun (WGS) entry which is preliminary data.</text>
</comment>
<evidence type="ECO:0000313" key="3">
    <source>
        <dbReference type="EMBL" id="KAJ8789694.1"/>
    </source>
</evidence>
<name>A0AB34HGI3_ESCRO</name>
<proteinExistence type="predicted"/>